<dbReference type="Gene3D" id="3.40.50.720">
    <property type="entry name" value="NAD(P)-binding Rossmann-like Domain"/>
    <property type="match status" value="1"/>
</dbReference>
<dbReference type="EMBL" id="LXQE01000004">
    <property type="protein sequence ID" value="RCJ42626.1"/>
    <property type="molecule type" value="Genomic_DNA"/>
</dbReference>
<sequence>MKNSYKAVEVTSPGVFNLVERRITDPGAGQVRIRVDSCGVCHSDSVTVENTLPGIIYPRVPGHEIAGRIEAVGKGVVNWEVGQRVGVGWFGGECGYCEPCRRGDIVNCANLIISGITTDGGYAEVVIAEARALASIPQDLSSVDVAPLLCAGLTTFNALRNSKLRAGDLVAIQGIGGLGHLALQFASRMGFHTLAIQRGKEKEKLARQLGAHGYIDSTEENPAEALLKMGGANAILATAASGKSMGPLVGGLAARGKLVVVGASAEPIEINPTQLIFGSKTIQGENVGTPIEEEDTLKFSALQGIRPTIETMPLEKAPEAYARMMSGKARFRIVLTMPQ</sequence>
<keyword evidence="8" id="KW-0520">NAD</keyword>
<dbReference type="PANTHER" id="PTHR42940">
    <property type="entry name" value="ALCOHOL DEHYDROGENASE 1-RELATED"/>
    <property type="match status" value="1"/>
</dbReference>
<evidence type="ECO:0000256" key="10">
    <source>
        <dbReference type="ARBA" id="ARBA00049243"/>
    </source>
</evidence>
<protein>
    <recommendedName>
        <fullName evidence="4">Alcohol dehydrogenase</fullName>
        <ecNumber evidence="3">1.1.1.1</ecNumber>
    </recommendedName>
</protein>
<dbReference type="InterPro" id="IPR036291">
    <property type="entry name" value="NAD(P)-bd_dom_sf"/>
</dbReference>
<accession>A0A367S183</accession>
<evidence type="ECO:0000313" key="14">
    <source>
        <dbReference type="Proteomes" id="UP000252085"/>
    </source>
</evidence>
<evidence type="ECO:0000313" key="13">
    <source>
        <dbReference type="EMBL" id="RCJ42626.1"/>
    </source>
</evidence>
<dbReference type="AlphaFoldDB" id="A0A367S183"/>
<comment type="cofactor">
    <cofactor evidence="1 11">
        <name>Zn(2+)</name>
        <dbReference type="ChEBI" id="CHEBI:29105"/>
    </cofactor>
</comment>
<dbReference type="CDD" id="cd08296">
    <property type="entry name" value="CAD_like"/>
    <property type="match status" value="1"/>
</dbReference>
<keyword evidence="6 11" id="KW-0862">Zinc</keyword>
<evidence type="ECO:0000256" key="3">
    <source>
        <dbReference type="ARBA" id="ARBA00013190"/>
    </source>
</evidence>
<dbReference type="PROSITE" id="PS00059">
    <property type="entry name" value="ADH_ZINC"/>
    <property type="match status" value="1"/>
</dbReference>
<dbReference type="GO" id="GO:0005737">
    <property type="term" value="C:cytoplasm"/>
    <property type="evidence" value="ECO:0007669"/>
    <property type="project" value="TreeGrafter"/>
</dbReference>
<dbReference type="Gene3D" id="3.90.180.10">
    <property type="entry name" value="Medium-chain alcohol dehydrogenases, catalytic domain"/>
    <property type="match status" value="1"/>
</dbReference>
<dbReference type="InterPro" id="IPR002328">
    <property type="entry name" value="ADH_Zn_CS"/>
</dbReference>
<dbReference type="EC" id="1.1.1.1" evidence="3"/>
<evidence type="ECO:0000256" key="8">
    <source>
        <dbReference type="ARBA" id="ARBA00023027"/>
    </source>
</evidence>
<feature type="domain" description="Enoyl reductase (ER)" evidence="12">
    <location>
        <begin position="14"/>
        <end position="335"/>
    </location>
</feature>
<dbReference type="GO" id="GO:0008270">
    <property type="term" value="F:zinc ion binding"/>
    <property type="evidence" value="ECO:0007669"/>
    <property type="project" value="InterPro"/>
</dbReference>
<name>A0A367S183_NOSPU</name>
<dbReference type="Pfam" id="PF08240">
    <property type="entry name" value="ADH_N"/>
    <property type="match status" value="1"/>
</dbReference>
<gene>
    <name evidence="13" type="ORF">A6769_37015</name>
</gene>
<dbReference type="InterPro" id="IPR011032">
    <property type="entry name" value="GroES-like_sf"/>
</dbReference>
<dbReference type="Proteomes" id="UP000252085">
    <property type="component" value="Unassembled WGS sequence"/>
</dbReference>
<evidence type="ECO:0000256" key="1">
    <source>
        <dbReference type="ARBA" id="ARBA00001947"/>
    </source>
</evidence>
<dbReference type="SMART" id="SM00829">
    <property type="entry name" value="PKS_ER"/>
    <property type="match status" value="1"/>
</dbReference>
<evidence type="ECO:0000256" key="7">
    <source>
        <dbReference type="ARBA" id="ARBA00023002"/>
    </source>
</evidence>
<comment type="catalytic activity">
    <reaction evidence="10">
        <text>a primary alcohol + NAD(+) = an aldehyde + NADH + H(+)</text>
        <dbReference type="Rhea" id="RHEA:10736"/>
        <dbReference type="ChEBI" id="CHEBI:15378"/>
        <dbReference type="ChEBI" id="CHEBI:15734"/>
        <dbReference type="ChEBI" id="CHEBI:17478"/>
        <dbReference type="ChEBI" id="CHEBI:57540"/>
        <dbReference type="ChEBI" id="CHEBI:57945"/>
        <dbReference type="EC" id="1.1.1.1"/>
    </reaction>
</comment>
<dbReference type="SUPFAM" id="SSF50129">
    <property type="entry name" value="GroES-like"/>
    <property type="match status" value="1"/>
</dbReference>
<comment type="caution">
    <text evidence="13">The sequence shown here is derived from an EMBL/GenBank/DDBJ whole genome shotgun (WGS) entry which is preliminary data.</text>
</comment>
<dbReference type="InterPro" id="IPR013149">
    <property type="entry name" value="ADH-like_C"/>
</dbReference>
<dbReference type="FunFam" id="3.40.50.720:FF:000039">
    <property type="entry name" value="Alcohol dehydrogenase AdhP"/>
    <property type="match status" value="1"/>
</dbReference>
<comment type="similarity">
    <text evidence="2 11">Belongs to the zinc-containing alcohol dehydrogenase family.</text>
</comment>
<evidence type="ECO:0000256" key="11">
    <source>
        <dbReference type="RuleBase" id="RU361277"/>
    </source>
</evidence>
<dbReference type="Pfam" id="PF00107">
    <property type="entry name" value="ADH_zinc_N"/>
    <property type="match status" value="1"/>
</dbReference>
<reference evidence="13 14" key="1">
    <citation type="submission" date="2016-04" db="EMBL/GenBank/DDBJ databases">
        <authorList>
            <person name="Evans L.H."/>
            <person name="Alamgir A."/>
            <person name="Owens N."/>
            <person name="Weber N.D."/>
            <person name="Virtaneva K."/>
            <person name="Barbian K."/>
            <person name="Babar A."/>
            <person name="Rosenke K."/>
        </authorList>
    </citation>
    <scope>NUCLEOTIDE SEQUENCE [LARGE SCALE GENOMIC DNA]</scope>
    <source>
        <strain evidence="13">NIES-2108</strain>
    </source>
</reference>
<dbReference type="PANTHER" id="PTHR42940:SF7">
    <property type="entry name" value="ALCOHOL DEHYDROGENASE-LIKE N-TERMINAL DOMAIN-CONTAINING PROTEIN"/>
    <property type="match status" value="1"/>
</dbReference>
<dbReference type="InterPro" id="IPR020843">
    <property type="entry name" value="ER"/>
</dbReference>
<keyword evidence="5 11" id="KW-0479">Metal-binding</keyword>
<evidence type="ECO:0000256" key="6">
    <source>
        <dbReference type="ARBA" id="ARBA00022833"/>
    </source>
</evidence>
<evidence type="ECO:0000259" key="12">
    <source>
        <dbReference type="SMART" id="SM00829"/>
    </source>
</evidence>
<evidence type="ECO:0000256" key="4">
    <source>
        <dbReference type="ARBA" id="ARBA00016352"/>
    </source>
</evidence>
<organism evidence="13 14">
    <name type="scientific">Nostoc punctiforme NIES-2108</name>
    <dbReference type="NCBI Taxonomy" id="1356359"/>
    <lineage>
        <taxon>Bacteria</taxon>
        <taxon>Bacillati</taxon>
        <taxon>Cyanobacteriota</taxon>
        <taxon>Cyanophyceae</taxon>
        <taxon>Nostocales</taxon>
        <taxon>Nostocaceae</taxon>
        <taxon>Nostoc</taxon>
    </lineage>
</organism>
<dbReference type="GO" id="GO:0004022">
    <property type="term" value="F:alcohol dehydrogenase (NAD+) activity"/>
    <property type="evidence" value="ECO:0007669"/>
    <property type="project" value="UniProtKB-EC"/>
</dbReference>
<evidence type="ECO:0000256" key="9">
    <source>
        <dbReference type="ARBA" id="ARBA00049164"/>
    </source>
</evidence>
<proteinExistence type="inferred from homology"/>
<comment type="catalytic activity">
    <reaction evidence="9">
        <text>a secondary alcohol + NAD(+) = a ketone + NADH + H(+)</text>
        <dbReference type="Rhea" id="RHEA:10740"/>
        <dbReference type="ChEBI" id="CHEBI:15378"/>
        <dbReference type="ChEBI" id="CHEBI:17087"/>
        <dbReference type="ChEBI" id="CHEBI:35681"/>
        <dbReference type="ChEBI" id="CHEBI:57540"/>
        <dbReference type="ChEBI" id="CHEBI:57945"/>
        <dbReference type="EC" id="1.1.1.1"/>
    </reaction>
</comment>
<evidence type="ECO:0000256" key="2">
    <source>
        <dbReference type="ARBA" id="ARBA00008072"/>
    </source>
</evidence>
<dbReference type="InterPro" id="IPR013154">
    <property type="entry name" value="ADH-like_N"/>
</dbReference>
<evidence type="ECO:0000256" key="5">
    <source>
        <dbReference type="ARBA" id="ARBA00022723"/>
    </source>
</evidence>
<keyword evidence="7" id="KW-0560">Oxidoreductase</keyword>
<dbReference type="SUPFAM" id="SSF51735">
    <property type="entry name" value="NAD(P)-binding Rossmann-fold domains"/>
    <property type="match status" value="1"/>
</dbReference>